<reference evidence="5" key="2">
    <citation type="submission" date="2024-10" db="UniProtKB">
        <authorList>
            <consortium name="EnsemblProtists"/>
        </authorList>
    </citation>
    <scope>IDENTIFICATION</scope>
</reference>
<dbReference type="eggNOG" id="KOG4177">
    <property type="taxonomic scope" value="Eukaryota"/>
</dbReference>
<proteinExistence type="predicted"/>
<dbReference type="AlphaFoldDB" id="A0A0D3JA99"/>
<dbReference type="PaxDb" id="2903-EOD20434"/>
<feature type="region of interest" description="Disordered" evidence="4">
    <location>
        <begin position="1"/>
        <end position="64"/>
    </location>
</feature>
<dbReference type="RefSeq" id="XP_005772863.1">
    <property type="nucleotide sequence ID" value="XM_005772806.1"/>
</dbReference>
<name>A0A0D3JA99_EMIH1</name>
<dbReference type="Gene3D" id="1.25.40.20">
    <property type="entry name" value="Ankyrin repeat-containing domain"/>
    <property type="match status" value="4"/>
</dbReference>
<dbReference type="Pfam" id="PF13637">
    <property type="entry name" value="Ank_4"/>
    <property type="match status" value="1"/>
</dbReference>
<dbReference type="GeneID" id="17265980"/>
<evidence type="ECO:0000256" key="1">
    <source>
        <dbReference type="ARBA" id="ARBA00022737"/>
    </source>
</evidence>
<feature type="compositionally biased region" description="Acidic residues" evidence="4">
    <location>
        <begin position="42"/>
        <end position="61"/>
    </location>
</feature>
<sequence>MARSGRGKRRREEDEDDEDEPSRAQARAESESDDEAGRESDSEGDERSDDSSGESDEEEEGLFVACQEGSLDDLKAMEEAGALEVNRRDREEGDTPISVACRWGHLPVAEWLHSRGAALDSPNRAGEAPIHEAAIHGSPELIAWLLSALGPAAASEIERRARGRAWEARGCGACNTEAAKAPPDAARDALLEAGASAAAVDERGHTLLHLAASNGRNETAAVALEAMEAGRLEAVEWLVGRGASVDSADGGGVRPLHYASASGLGTGDAATALWLIEHGAAVGEASDAGTLPLHRARSSDPPPQHVELCELLAARGEPVDSVNGDGCSGLVQACAAGHLPLVQWLLPRAPGLLEMADGRGATPLVYACEQGHAEIAEWLLEQGAAPGDEAAQAAAEAGLADLAKKLKAAKAAAAAAGGE</sequence>
<organism evidence="5 6">
    <name type="scientific">Emiliania huxleyi (strain CCMP1516)</name>
    <dbReference type="NCBI Taxonomy" id="280463"/>
    <lineage>
        <taxon>Eukaryota</taxon>
        <taxon>Haptista</taxon>
        <taxon>Haptophyta</taxon>
        <taxon>Prymnesiophyceae</taxon>
        <taxon>Isochrysidales</taxon>
        <taxon>Noelaerhabdaceae</taxon>
        <taxon>Emiliania</taxon>
    </lineage>
</organism>
<dbReference type="PROSITE" id="PS50088">
    <property type="entry name" value="ANK_REPEAT"/>
    <property type="match status" value="3"/>
</dbReference>
<accession>A0A0D3JA99</accession>
<feature type="repeat" description="ANK" evidence="3">
    <location>
        <begin position="92"/>
        <end position="124"/>
    </location>
</feature>
<reference evidence="6" key="1">
    <citation type="journal article" date="2013" name="Nature">
        <title>Pan genome of the phytoplankton Emiliania underpins its global distribution.</title>
        <authorList>
            <person name="Read B.A."/>
            <person name="Kegel J."/>
            <person name="Klute M.J."/>
            <person name="Kuo A."/>
            <person name="Lefebvre S.C."/>
            <person name="Maumus F."/>
            <person name="Mayer C."/>
            <person name="Miller J."/>
            <person name="Monier A."/>
            <person name="Salamov A."/>
            <person name="Young J."/>
            <person name="Aguilar M."/>
            <person name="Claverie J.M."/>
            <person name="Frickenhaus S."/>
            <person name="Gonzalez K."/>
            <person name="Herman E.K."/>
            <person name="Lin Y.C."/>
            <person name="Napier J."/>
            <person name="Ogata H."/>
            <person name="Sarno A.F."/>
            <person name="Shmutz J."/>
            <person name="Schroeder D."/>
            <person name="de Vargas C."/>
            <person name="Verret F."/>
            <person name="von Dassow P."/>
            <person name="Valentin K."/>
            <person name="Van de Peer Y."/>
            <person name="Wheeler G."/>
            <person name="Dacks J.B."/>
            <person name="Delwiche C.F."/>
            <person name="Dyhrman S.T."/>
            <person name="Glockner G."/>
            <person name="John U."/>
            <person name="Richards T."/>
            <person name="Worden A.Z."/>
            <person name="Zhang X."/>
            <person name="Grigoriev I.V."/>
            <person name="Allen A.E."/>
            <person name="Bidle K."/>
            <person name="Borodovsky M."/>
            <person name="Bowler C."/>
            <person name="Brownlee C."/>
            <person name="Cock J.M."/>
            <person name="Elias M."/>
            <person name="Gladyshev V.N."/>
            <person name="Groth M."/>
            <person name="Guda C."/>
            <person name="Hadaegh A."/>
            <person name="Iglesias-Rodriguez M.D."/>
            <person name="Jenkins J."/>
            <person name="Jones B.M."/>
            <person name="Lawson T."/>
            <person name="Leese F."/>
            <person name="Lindquist E."/>
            <person name="Lobanov A."/>
            <person name="Lomsadze A."/>
            <person name="Malik S.B."/>
            <person name="Marsh M.E."/>
            <person name="Mackinder L."/>
            <person name="Mock T."/>
            <person name="Mueller-Roeber B."/>
            <person name="Pagarete A."/>
            <person name="Parker M."/>
            <person name="Probert I."/>
            <person name="Quesneville H."/>
            <person name="Raines C."/>
            <person name="Rensing S.A."/>
            <person name="Riano-Pachon D.M."/>
            <person name="Richier S."/>
            <person name="Rokitta S."/>
            <person name="Shiraiwa Y."/>
            <person name="Soanes D.M."/>
            <person name="van der Giezen M."/>
            <person name="Wahlund T.M."/>
            <person name="Williams B."/>
            <person name="Wilson W."/>
            <person name="Wolfe G."/>
            <person name="Wurch L.L."/>
        </authorList>
    </citation>
    <scope>NUCLEOTIDE SEQUENCE</scope>
</reference>
<dbReference type="EnsemblProtists" id="EOD20434">
    <property type="protein sequence ID" value="EOD20434"/>
    <property type="gene ID" value="EMIHUDRAFT_450932"/>
</dbReference>
<keyword evidence="2 3" id="KW-0040">ANK repeat</keyword>
<keyword evidence="1" id="KW-0677">Repeat</keyword>
<dbReference type="PANTHER" id="PTHR24173">
    <property type="entry name" value="ANKYRIN REPEAT CONTAINING"/>
    <property type="match status" value="1"/>
</dbReference>
<feature type="repeat" description="ANK" evidence="3">
    <location>
        <begin position="359"/>
        <end position="384"/>
    </location>
</feature>
<dbReference type="SMART" id="SM00248">
    <property type="entry name" value="ANK"/>
    <property type="match status" value="7"/>
</dbReference>
<evidence type="ECO:0000313" key="5">
    <source>
        <dbReference type="EnsemblProtists" id="EOD20434"/>
    </source>
</evidence>
<evidence type="ECO:0000256" key="4">
    <source>
        <dbReference type="SAM" id="MobiDB-lite"/>
    </source>
</evidence>
<dbReference type="InterPro" id="IPR002110">
    <property type="entry name" value="Ankyrin_rpt"/>
</dbReference>
<dbReference type="PROSITE" id="PS50297">
    <property type="entry name" value="ANK_REP_REGION"/>
    <property type="match status" value="2"/>
</dbReference>
<feature type="repeat" description="ANK" evidence="3">
    <location>
        <begin position="203"/>
        <end position="250"/>
    </location>
</feature>
<dbReference type="STRING" id="2903.R1EHV4"/>
<dbReference type="Proteomes" id="UP000013827">
    <property type="component" value="Unassembled WGS sequence"/>
</dbReference>
<dbReference type="InterPro" id="IPR036770">
    <property type="entry name" value="Ankyrin_rpt-contain_sf"/>
</dbReference>
<dbReference type="PANTHER" id="PTHR24173:SF74">
    <property type="entry name" value="ANKYRIN REPEAT DOMAIN-CONTAINING PROTEIN 16"/>
    <property type="match status" value="1"/>
</dbReference>
<evidence type="ECO:0000256" key="2">
    <source>
        <dbReference type="ARBA" id="ARBA00023043"/>
    </source>
</evidence>
<keyword evidence="6" id="KW-1185">Reference proteome</keyword>
<evidence type="ECO:0000313" key="6">
    <source>
        <dbReference type="Proteomes" id="UP000013827"/>
    </source>
</evidence>
<protein>
    <submittedName>
        <fullName evidence="5">Uncharacterized protein</fullName>
    </submittedName>
</protein>
<dbReference type="KEGG" id="ehx:EMIHUDRAFT_450932"/>
<dbReference type="Pfam" id="PF12796">
    <property type="entry name" value="Ank_2"/>
    <property type="match status" value="2"/>
</dbReference>
<feature type="compositionally biased region" description="Basic and acidic residues" evidence="4">
    <location>
        <begin position="26"/>
        <end position="41"/>
    </location>
</feature>
<dbReference type="HOGENOM" id="CLU_656273_0_0_1"/>
<evidence type="ECO:0000256" key="3">
    <source>
        <dbReference type="PROSITE-ProRule" id="PRU00023"/>
    </source>
</evidence>
<dbReference type="SUPFAM" id="SSF48403">
    <property type="entry name" value="Ankyrin repeat"/>
    <property type="match status" value="1"/>
</dbReference>